<name>A0A1Y2H914_9FUNG</name>
<reference evidence="2 3" key="1">
    <citation type="submission" date="2016-07" db="EMBL/GenBank/DDBJ databases">
        <title>Pervasive Adenine N6-methylation of Active Genes in Fungi.</title>
        <authorList>
            <consortium name="DOE Joint Genome Institute"/>
            <person name="Mondo S.J."/>
            <person name="Dannebaum R.O."/>
            <person name="Kuo R.C."/>
            <person name="Labutti K."/>
            <person name="Haridas S."/>
            <person name="Kuo A."/>
            <person name="Salamov A."/>
            <person name="Ahrendt S.R."/>
            <person name="Lipzen A."/>
            <person name="Sullivan W."/>
            <person name="Andreopoulos W.B."/>
            <person name="Clum A."/>
            <person name="Lindquist E."/>
            <person name="Daum C."/>
            <person name="Ramamoorthy G.K."/>
            <person name="Gryganskyi A."/>
            <person name="Culley D."/>
            <person name="Magnuson J.K."/>
            <person name="James T.Y."/>
            <person name="O'Malley M.A."/>
            <person name="Stajich J.E."/>
            <person name="Spatafora J.W."/>
            <person name="Visel A."/>
            <person name="Grigoriev I.V."/>
        </authorList>
    </citation>
    <scope>NUCLEOTIDE SEQUENCE [LARGE SCALE GENOMIC DNA]</scope>
    <source>
        <strain evidence="2 3">PL171</strain>
    </source>
</reference>
<keyword evidence="3" id="KW-1185">Reference proteome</keyword>
<dbReference type="AlphaFoldDB" id="A0A1Y2H914"/>
<organism evidence="2 3">
    <name type="scientific">Catenaria anguillulae PL171</name>
    <dbReference type="NCBI Taxonomy" id="765915"/>
    <lineage>
        <taxon>Eukaryota</taxon>
        <taxon>Fungi</taxon>
        <taxon>Fungi incertae sedis</taxon>
        <taxon>Blastocladiomycota</taxon>
        <taxon>Blastocladiomycetes</taxon>
        <taxon>Blastocladiales</taxon>
        <taxon>Catenariaceae</taxon>
        <taxon>Catenaria</taxon>
    </lineage>
</organism>
<accession>A0A1Y2H914</accession>
<evidence type="ECO:0000313" key="3">
    <source>
        <dbReference type="Proteomes" id="UP000193411"/>
    </source>
</evidence>
<evidence type="ECO:0000313" key="2">
    <source>
        <dbReference type="EMBL" id="ORZ31060.1"/>
    </source>
</evidence>
<dbReference type="Proteomes" id="UP000193411">
    <property type="component" value="Unassembled WGS sequence"/>
</dbReference>
<evidence type="ECO:0000256" key="1">
    <source>
        <dbReference type="SAM" id="MobiDB-lite"/>
    </source>
</evidence>
<gene>
    <name evidence="2" type="ORF">BCR44DRAFT_1503118</name>
</gene>
<feature type="region of interest" description="Disordered" evidence="1">
    <location>
        <begin position="360"/>
        <end position="381"/>
    </location>
</feature>
<feature type="region of interest" description="Disordered" evidence="1">
    <location>
        <begin position="1"/>
        <end position="20"/>
    </location>
</feature>
<dbReference type="EMBL" id="MCFL01000067">
    <property type="protein sequence ID" value="ORZ31060.1"/>
    <property type="molecule type" value="Genomic_DNA"/>
</dbReference>
<proteinExistence type="predicted"/>
<sequence length="381" mass="39864">MSNPLTDAFTSAPVSPSTPLATRTSAFPTMMSSLNASFGPTSIDPSAAPPTWPTAMTRSALATHMHRVRSSIETTLTSIATHPLVTRAASHPAVVRLASKLNLPPHVVAALALCAALALTSLVVSGKRVLFALSALVPLTHSLRALESNNPTQLKSALKLWLLYSLTATRKPTYTHLLARLALLTYQPAKSAAVAYALVIRPLVAAAVAQGVVPRTVARSVLGMDPDQSAAHMVMQPRSPVDMHDVPEVVQRAVALVVAARPEIGKYLGVVAEAGEWAVPLLASEQGTQVHASPVARAIHVGDNPSMGEQQEGDEMSHVHHVRKTSDGGVLGLASVKLQQQLTGGGAKNGGLVGSLQQFVDAEDDGQEPVGRSRASGRLGM</sequence>
<comment type="caution">
    <text evidence="2">The sequence shown here is derived from an EMBL/GenBank/DDBJ whole genome shotgun (WGS) entry which is preliminary data.</text>
</comment>
<protein>
    <submittedName>
        <fullName evidence="2">Uncharacterized protein</fullName>
    </submittedName>
</protein>